<keyword evidence="1" id="KW-0863">Zinc-finger</keyword>
<protein>
    <recommendedName>
        <fullName evidence="2">B box-type domain-containing protein</fullName>
    </recommendedName>
</protein>
<organism evidence="3 4">
    <name type="scientific">Mya arenaria</name>
    <name type="common">Soft-shell clam</name>
    <dbReference type="NCBI Taxonomy" id="6604"/>
    <lineage>
        <taxon>Eukaryota</taxon>
        <taxon>Metazoa</taxon>
        <taxon>Spiralia</taxon>
        <taxon>Lophotrochozoa</taxon>
        <taxon>Mollusca</taxon>
        <taxon>Bivalvia</taxon>
        <taxon>Autobranchia</taxon>
        <taxon>Heteroconchia</taxon>
        <taxon>Euheterodonta</taxon>
        <taxon>Imparidentia</taxon>
        <taxon>Neoheterodontei</taxon>
        <taxon>Myida</taxon>
        <taxon>Myoidea</taxon>
        <taxon>Myidae</taxon>
        <taxon>Mya</taxon>
    </lineage>
</organism>
<accession>A0ABY7ESW1</accession>
<evidence type="ECO:0000259" key="2">
    <source>
        <dbReference type="PROSITE" id="PS50119"/>
    </source>
</evidence>
<keyword evidence="4" id="KW-1185">Reference proteome</keyword>
<evidence type="ECO:0000313" key="4">
    <source>
        <dbReference type="Proteomes" id="UP001164746"/>
    </source>
</evidence>
<dbReference type="EMBL" id="CP111019">
    <property type="protein sequence ID" value="WAR13053.1"/>
    <property type="molecule type" value="Genomic_DNA"/>
</dbReference>
<dbReference type="InterPro" id="IPR000315">
    <property type="entry name" value="Znf_B-box"/>
</dbReference>
<dbReference type="Proteomes" id="UP001164746">
    <property type="component" value="Chromosome 8"/>
</dbReference>
<proteinExistence type="predicted"/>
<keyword evidence="1" id="KW-0862">Zinc</keyword>
<feature type="non-terminal residue" evidence="3">
    <location>
        <position position="1"/>
    </location>
</feature>
<sequence length="250" mass="28349">MFECAARENMAAGGLSFNKGSDMIHDYSCSKCEENDLNAEAQHFCPQCEHYLCDKCVKIHGGYFKKHVVYGRGDIQKWAGFSIDICAEHGKERDVVCGDHYLFCCSVCVALNHRHYQVRIKNDKKTCLIDGICELPSGEMVLADRSNKRVKLLNKQFEVIDHSDMPGNPQHLCHITGNEVAVVVCDCISNEVHFLTVTKEKLQSMRKFTTDHNCVFIAHHQGQLYVGSMDGLYLYTMAGRLLKKIYEDLS</sequence>
<dbReference type="SUPFAM" id="SSF63829">
    <property type="entry name" value="Calcium-dependent phosphotriesterase"/>
    <property type="match status" value="1"/>
</dbReference>
<name>A0ABY7ESW1_MYAAR</name>
<keyword evidence="1" id="KW-0479">Metal-binding</keyword>
<dbReference type="Gene3D" id="3.30.160.60">
    <property type="entry name" value="Classic Zinc Finger"/>
    <property type="match status" value="1"/>
</dbReference>
<dbReference type="SUPFAM" id="SSF57845">
    <property type="entry name" value="B-box zinc-binding domain"/>
    <property type="match status" value="1"/>
</dbReference>
<dbReference type="PROSITE" id="PS50119">
    <property type="entry name" value="ZF_BBOX"/>
    <property type="match status" value="1"/>
</dbReference>
<reference evidence="3" key="1">
    <citation type="submission" date="2022-11" db="EMBL/GenBank/DDBJ databases">
        <title>Centuries of genome instability and evolution in soft-shell clam transmissible cancer (bioRxiv).</title>
        <authorList>
            <person name="Hart S.F.M."/>
            <person name="Yonemitsu M.A."/>
            <person name="Giersch R.M."/>
            <person name="Beal B.F."/>
            <person name="Arriagada G."/>
            <person name="Davis B.W."/>
            <person name="Ostrander E.A."/>
            <person name="Goff S.P."/>
            <person name="Metzger M.J."/>
        </authorList>
    </citation>
    <scope>NUCLEOTIDE SEQUENCE</scope>
    <source>
        <strain evidence="3">MELC-2E11</strain>
        <tissue evidence="3">Siphon/mantle</tissue>
    </source>
</reference>
<feature type="domain" description="B box-type" evidence="2">
    <location>
        <begin position="27"/>
        <end position="67"/>
    </location>
</feature>
<evidence type="ECO:0000313" key="3">
    <source>
        <dbReference type="EMBL" id="WAR13053.1"/>
    </source>
</evidence>
<gene>
    <name evidence="3" type="ORF">MAR_027233</name>
</gene>
<evidence type="ECO:0000256" key="1">
    <source>
        <dbReference type="PROSITE-ProRule" id="PRU00024"/>
    </source>
</evidence>